<keyword evidence="1" id="KW-0732">Signal</keyword>
<proteinExistence type="predicted"/>
<dbReference type="InterPro" id="IPR036116">
    <property type="entry name" value="FN3_sf"/>
</dbReference>
<protein>
    <recommendedName>
        <fullName evidence="3">Fibronectin type-III domain-containing protein</fullName>
    </recommendedName>
</protein>
<dbReference type="EnsemblMetazoa" id="Aqu2.1.20923_001">
    <property type="protein sequence ID" value="Aqu2.1.20923_001"/>
    <property type="gene ID" value="Aqu2.1.20923"/>
</dbReference>
<dbReference type="SUPFAM" id="SSF49265">
    <property type="entry name" value="Fibronectin type III"/>
    <property type="match status" value="1"/>
</dbReference>
<reference evidence="2" key="1">
    <citation type="submission" date="2017-05" db="UniProtKB">
        <authorList>
            <consortium name="EnsemblMetazoa"/>
        </authorList>
    </citation>
    <scope>IDENTIFICATION</scope>
</reference>
<sequence>MEMRMHVTIHLLCILLALSVNSTSSTTIFTGCTNYSPLCLLQPVSYTCSGENGTGSSDDLLRLRIRNSTNAPNGGTAYAEGTVVSTPRIIGTYFKTILTSSADPMRSNISFSPVLAISNYTILCDIIGTTPFSCSIIIADVLAAPVFNDIKFTSDTLIFSWTPQSTSPCLSHYSVNITSIEYTINTTNTSLSLPVHSTNDTEYSISVVAVDTAGRYMDPTDKKTFIADVPESVTDLMLHQTGFGIYVSWNKPPFSSHFKLYNIS</sequence>
<evidence type="ECO:0000256" key="1">
    <source>
        <dbReference type="SAM" id="SignalP"/>
    </source>
</evidence>
<dbReference type="InParanoid" id="A0A1X7U0L9"/>
<dbReference type="AlphaFoldDB" id="A0A1X7U0L9"/>
<name>A0A1X7U0L9_AMPQE</name>
<accession>A0A1X7U0L9</accession>
<organism evidence="2">
    <name type="scientific">Amphimedon queenslandica</name>
    <name type="common">Sponge</name>
    <dbReference type="NCBI Taxonomy" id="400682"/>
    <lineage>
        <taxon>Eukaryota</taxon>
        <taxon>Metazoa</taxon>
        <taxon>Porifera</taxon>
        <taxon>Demospongiae</taxon>
        <taxon>Heteroscleromorpha</taxon>
        <taxon>Haplosclerida</taxon>
        <taxon>Niphatidae</taxon>
        <taxon>Amphimedon</taxon>
    </lineage>
</organism>
<evidence type="ECO:0008006" key="3">
    <source>
        <dbReference type="Google" id="ProtNLM"/>
    </source>
</evidence>
<feature type="signal peptide" evidence="1">
    <location>
        <begin position="1"/>
        <end position="25"/>
    </location>
</feature>
<dbReference type="PROSITE" id="PS51257">
    <property type="entry name" value="PROKAR_LIPOPROTEIN"/>
    <property type="match status" value="1"/>
</dbReference>
<evidence type="ECO:0000313" key="2">
    <source>
        <dbReference type="EnsemblMetazoa" id="Aqu2.1.20923_001"/>
    </source>
</evidence>
<feature type="chain" id="PRO_5010877870" description="Fibronectin type-III domain-containing protein" evidence="1">
    <location>
        <begin position="26"/>
        <end position="264"/>
    </location>
</feature>